<accession>F9RWR0</accession>
<reference evidence="3 4" key="1">
    <citation type="journal article" date="2012" name="Int. J. Syst. Evol. Microbiol.">
        <title>Vibrio caribbeanicus sp. nov., isolated from the marine sponge Scleritoderma cyanea.</title>
        <authorList>
            <person name="Hoffmann M."/>
            <person name="Monday S.R."/>
            <person name="Allard M.W."/>
            <person name="Strain E.A."/>
            <person name="Whittaker P."/>
            <person name="Naum M."/>
            <person name="McCarthy P.J."/>
            <person name="Lopez J.V."/>
            <person name="Fischer M."/>
            <person name="Brown E.W."/>
        </authorList>
    </citation>
    <scope>NUCLEOTIDE SEQUENCE [LARGE SCALE GENOMIC DNA]</scope>
    <source>
        <strain evidence="3 4">ATCC 700023</strain>
    </source>
</reference>
<dbReference type="GO" id="GO:0016020">
    <property type="term" value="C:membrane"/>
    <property type="evidence" value="ECO:0007669"/>
    <property type="project" value="InterPro"/>
</dbReference>
<keyword evidence="1" id="KW-0812">Transmembrane</keyword>
<evidence type="ECO:0000313" key="4">
    <source>
        <dbReference type="Proteomes" id="UP000004605"/>
    </source>
</evidence>
<keyword evidence="1" id="KW-1133">Transmembrane helix</keyword>
<dbReference type="Pfam" id="PF00892">
    <property type="entry name" value="EamA"/>
    <property type="match status" value="1"/>
</dbReference>
<evidence type="ECO:0000313" key="3">
    <source>
        <dbReference type="EMBL" id="EGU48990.1"/>
    </source>
</evidence>
<dbReference type="Gene3D" id="1.10.3730.20">
    <property type="match status" value="1"/>
</dbReference>
<dbReference type="InterPro" id="IPR037185">
    <property type="entry name" value="EmrE-like"/>
</dbReference>
<feature type="domain" description="EamA" evidence="2">
    <location>
        <begin position="2"/>
        <end position="49"/>
    </location>
</feature>
<dbReference type="Proteomes" id="UP000004605">
    <property type="component" value="Unassembled WGS sequence"/>
</dbReference>
<sequence length="56" mass="6051">MIGAMKSSLSMNFMPVIAAILSYIILGEGIETYHIIGTVIIVSGLFAINLTRHKNS</sequence>
<proteinExistence type="predicted"/>
<dbReference type="InterPro" id="IPR000620">
    <property type="entry name" value="EamA_dom"/>
</dbReference>
<evidence type="ECO:0000259" key="2">
    <source>
        <dbReference type="Pfam" id="PF00892"/>
    </source>
</evidence>
<organism evidence="3 4">
    <name type="scientific">Vibrio ichthyoenteri ATCC 700023</name>
    <dbReference type="NCBI Taxonomy" id="870968"/>
    <lineage>
        <taxon>Bacteria</taxon>
        <taxon>Pseudomonadati</taxon>
        <taxon>Pseudomonadota</taxon>
        <taxon>Gammaproteobacteria</taxon>
        <taxon>Vibrionales</taxon>
        <taxon>Vibrionaceae</taxon>
        <taxon>Vibrio</taxon>
    </lineage>
</organism>
<comment type="caution">
    <text evidence="3">The sequence shown here is derived from an EMBL/GenBank/DDBJ whole genome shotgun (WGS) entry which is preliminary data.</text>
</comment>
<dbReference type="SUPFAM" id="SSF103481">
    <property type="entry name" value="Multidrug resistance efflux transporter EmrE"/>
    <property type="match status" value="1"/>
</dbReference>
<dbReference type="EMBL" id="AFWF01000006">
    <property type="protein sequence ID" value="EGU48990.1"/>
    <property type="molecule type" value="Genomic_DNA"/>
</dbReference>
<dbReference type="AlphaFoldDB" id="F9RWR0"/>
<feature type="transmembrane region" description="Helical" evidence="1">
    <location>
        <begin position="9"/>
        <end position="26"/>
    </location>
</feature>
<feature type="transmembrane region" description="Helical" evidence="1">
    <location>
        <begin position="32"/>
        <end position="51"/>
    </location>
</feature>
<evidence type="ECO:0000256" key="1">
    <source>
        <dbReference type="SAM" id="Phobius"/>
    </source>
</evidence>
<name>F9RWR0_9VIBR</name>
<protein>
    <recommendedName>
        <fullName evidence="2">EamA domain-containing protein</fullName>
    </recommendedName>
</protein>
<keyword evidence="1" id="KW-0472">Membrane</keyword>
<keyword evidence="4" id="KW-1185">Reference proteome</keyword>
<gene>
    <name evidence="3" type="ORF">VII00023_03613</name>
</gene>